<proteinExistence type="predicted"/>
<dbReference type="Proteomes" id="UP001527866">
    <property type="component" value="Unassembled WGS sequence"/>
</dbReference>
<organism evidence="2 3">
    <name type="scientific">Nocardiopsis endophytica</name>
    <dbReference type="NCBI Taxonomy" id="3018445"/>
    <lineage>
        <taxon>Bacteria</taxon>
        <taxon>Bacillati</taxon>
        <taxon>Actinomycetota</taxon>
        <taxon>Actinomycetes</taxon>
        <taxon>Streptosporangiales</taxon>
        <taxon>Nocardiopsidaceae</taxon>
        <taxon>Nocardiopsis</taxon>
    </lineage>
</organism>
<evidence type="ECO:0000313" key="3">
    <source>
        <dbReference type="Proteomes" id="UP001527866"/>
    </source>
</evidence>
<feature type="transmembrane region" description="Helical" evidence="1">
    <location>
        <begin position="84"/>
        <end position="100"/>
    </location>
</feature>
<dbReference type="InterPro" id="IPR045590">
    <property type="entry name" value="DUF6463"/>
</dbReference>
<evidence type="ECO:0000313" key="2">
    <source>
        <dbReference type="EMBL" id="MDA2814884.1"/>
    </source>
</evidence>
<feature type="transmembrane region" description="Helical" evidence="1">
    <location>
        <begin position="52"/>
        <end position="72"/>
    </location>
</feature>
<keyword evidence="1" id="KW-1133">Transmembrane helix</keyword>
<comment type="caution">
    <text evidence="2">The sequence shown here is derived from an EMBL/GenBank/DDBJ whole genome shotgun (WGS) entry which is preliminary data.</text>
</comment>
<evidence type="ECO:0000256" key="1">
    <source>
        <dbReference type="SAM" id="Phobius"/>
    </source>
</evidence>
<dbReference type="EMBL" id="JAQFWQ010000150">
    <property type="protein sequence ID" value="MDA2814884.1"/>
    <property type="molecule type" value="Genomic_DNA"/>
</dbReference>
<keyword evidence="3" id="KW-1185">Reference proteome</keyword>
<sequence>MSTSARLTVAGGWSMAAIALLHTLFFLPNPHWAGWFSGELWSREASAESVSVFWALPGSFVVALAVLGLLVARTGRRGDAVPAYVGWAIGLWGLGCAAIAGPSGFLLALIPAGLLIGAGVARRSGERRRAAEASHT</sequence>
<dbReference type="Pfam" id="PF20064">
    <property type="entry name" value="DUF6463"/>
    <property type="match status" value="1"/>
</dbReference>
<gene>
    <name evidence="2" type="ORF">O4J56_29835</name>
</gene>
<name>A0ABT4UD15_9ACTN</name>
<protein>
    <recommendedName>
        <fullName evidence="4">DUF3995 domain-containing protein</fullName>
    </recommendedName>
</protein>
<reference evidence="2 3" key="1">
    <citation type="submission" date="2023-01" db="EMBL/GenBank/DDBJ databases">
        <title>Draft genome sequence of Nocardiopsis sp. RSe5-2 isolated from halophytes.</title>
        <authorList>
            <person name="Duangmal K."/>
            <person name="Chantavorakit T."/>
        </authorList>
    </citation>
    <scope>NUCLEOTIDE SEQUENCE [LARGE SCALE GENOMIC DNA]</scope>
    <source>
        <strain evidence="2 3">RSe5-2</strain>
    </source>
</reference>
<accession>A0ABT4UD15</accession>
<feature type="transmembrane region" description="Helical" evidence="1">
    <location>
        <begin position="7"/>
        <end position="27"/>
    </location>
</feature>
<dbReference type="RefSeq" id="WP_270690427.1">
    <property type="nucleotide sequence ID" value="NZ_JAQFWQ010000150.1"/>
</dbReference>
<evidence type="ECO:0008006" key="4">
    <source>
        <dbReference type="Google" id="ProtNLM"/>
    </source>
</evidence>
<keyword evidence="1" id="KW-0472">Membrane</keyword>
<feature type="transmembrane region" description="Helical" evidence="1">
    <location>
        <begin position="106"/>
        <end position="122"/>
    </location>
</feature>
<keyword evidence="1" id="KW-0812">Transmembrane</keyword>